<dbReference type="EMBL" id="LVLJ01000781">
    <property type="protein sequence ID" value="OAE32590.1"/>
    <property type="molecule type" value="Genomic_DNA"/>
</dbReference>
<keyword evidence="3" id="KW-1185">Reference proteome</keyword>
<evidence type="ECO:0000256" key="1">
    <source>
        <dbReference type="SAM" id="MobiDB-lite"/>
    </source>
</evidence>
<reference evidence="2" key="1">
    <citation type="submission" date="2016-03" db="EMBL/GenBank/DDBJ databases">
        <title>Mechanisms controlling the formation of the plant cell surface in tip-growing cells are functionally conserved among land plants.</title>
        <authorList>
            <person name="Honkanen S."/>
            <person name="Jones V.A."/>
            <person name="Morieri G."/>
            <person name="Champion C."/>
            <person name="Hetherington A.J."/>
            <person name="Kelly S."/>
            <person name="Saint-Marcoux D."/>
            <person name="Proust H."/>
            <person name="Prescott H."/>
            <person name="Dolan L."/>
        </authorList>
    </citation>
    <scope>NUCLEOTIDE SEQUENCE [LARGE SCALE GENOMIC DNA]</scope>
    <source>
        <tissue evidence="2">Whole gametophyte</tissue>
    </source>
</reference>
<sequence>MLIWNPLHTENEEWTNNVSALAPPRHGQRSHVILVGSILELSAASKSGLPNPKCRLAATKGTCRRTQAVCAIPTGNGNHLTNTNTNTNAVKASQTTARLFRRSYCSGNHGAALPRGRTPPRPPPPYPLRSYLGHGPRAGPVWSHPVSGRFVYIRKRDTGRRRALLYRPRPLLRRERGAARSRSRAGSALTSVGSATLAPD</sequence>
<feature type="region of interest" description="Disordered" evidence="1">
    <location>
        <begin position="175"/>
        <end position="200"/>
    </location>
</feature>
<gene>
    <name evidence="2" type="ORF">AXG93_3228s1070</name>
</gene>
<comment type="caution">
    <text evidence="2">The sequence shown here is derived from an EMBL/GenBank/DDBJ whole genome shotgun (WGS) entry which is preliminary data.</text>
</comment>
<organism evidence="2 3">
    <name type="scientific">Marchantia polymorpha subsp. ruderalis</name>
    <dbReference type="NCBI Taxonomy" id="1480154"/>
    <lineage>
        <taxon>Eukaryota</taxon>
        <taxon>Viridiplantae</taxon>
        <taxon>Streptophyta</taxon>
        <taxon>Embryophyta</taxon>
        <taxon>Marchantiophyta</taxon>
        <taxon>Marchantiopsida</taxon>
        <taxon>Marchantiidae</taxon>
        <taxon>Marchantiales</taxon>
        <taxon>Marchantiaceae</taxon>
        <taxon>Marchantia</taxon>
    </lineage>
</organism>
<evidence type="ECO:0000313" key="2">
    <source>
        <dbReference type="EMBL" id="OAE32590.1"/>
    </source>
</evidence>
<proteinExistence type="predicted"/>
<dbReference type="AlphaFoldDB" id="A0A176WH74"/>
<protein>
    <submittedName>
        <fullName evidence="2">Uncharacterized protein</fullName>
    </submittedName>
</protein>
<evidence type="ECO:0000313" key="3">
    <source>
        <dbReference type="Proteomes" id="UP000077202"/>
    </source>
</evidence>
<dbReference type="Proteomes" id="UP000077202">
    <property type="component" value="Unassembled WGS sequence"/>
</dbReference>
<accession>A0A176WH74</accession>
<name>A0A176WH74_MARPO</name>